<evidence type="ECO:0000313" key="1">
    <source>
        <dbReference type="EMBL" id="GBP90300.1"/>
    </source>
</evidence>
<proteinExistence type="predicted"/>
<keyword evidence="2" id="KW-1185">Reference proteome</keyword>
<protein>
    <submittedName>
        <fullName evidence="1">Uncharacterized protein</fullName>
    </submittedName>
</protein>
<dbReference type="AlphaFoldDB" id="A0A4C1ZQU0"/>
<comment type="caution">
    <text evidence="1">The sequence shown here is derived from an EMBL/GenBank/DDBJ whole genome shotgun (WGS) entry which is preliminary data.</text>
</comment>
<dbReference type="PANTHER" id="PTHR47331">
    <property type="entry name" value="PHD-TYPE DOMAIN-CONTAINING PROTEIN"/>
    <property type="match status" value="1"/>
</dbReference>
<gene>
    <name evidence="1" type="ORF">EVAR_67821_1</name>
</gene>
<organism evidence="1 2">
    <name type="scientific">Eumeta variegata</name>
    <name type="common">Bagworm moth</name>
    <name type="synonym">Eumeta japonica</name>
    <dbReference type="NCBI Taxonomy" id="151549"/>
    <lineage>
        <taxon>Eukaryota</taxon>
        <taxon>Metazoa</taxon>
        <taxon>Ecdysozoa</taxon>
        <taxon>Arthropoda</taxon>
        <taxon>Hexapoda</taxon>
        <taxon>Insecta</taxon>
        <taxon>Pterygota</taxon>
        <taxon>Neoptera</taxon>
        <taxon>Endopterygota</taxon>
        <taxon>Lepidoptera</taxon>
        <taxon>Glossata</taxon>
        <taxon>Ditrysia</taxon>
        <taxon>Tineoidea</taxon>
        <taxon>Psychidae</taxon>
        <taxon>Oiketicinae</taxon>
        <taxon>Eumeta</taxon>
    </lineage>
</organism>
<sequence length="118" mass="13784">MQGVAGMMTDKNDGRFKVGLLWRNDDIYLPNNYDAAMNHLVKLERRLDRDSELKKAYLQQMQHMVQSRYAVVTPESTTPNRTWYMLHFAVVNLSKPKPRIVHDAAAKAHDTNLSFYMR</sequence>
<dbReference type="EMBL" id="BGZK01002073">
    <property type="protein sequence ID" value="GBP90300.1"/>
    <property type="molecule type" value="Genomic_DNA"/>
</dbReference>
<name>A0A4C1ZQU0_EUMVA</name>
<dbReference type="PANTHER" id="PTHR47331:SF1">
    <property type="entry name" value="GAG-LIKE PROTEIN"/>
    <property type="match status" value="1"/>
</dbReference>
<dbReference type="Proteomes" id="UP000299102">
    <property type="component" value="Unassembled WGS sequence"/>
</dbReference>
<reference evidence="1 2" key="1">
    <citation type="journal article" date="2019" name="Commun. Biol.">
        <title>The bagworm genome reveals a unique fibroin gene that provides high tensile strength.</title>
        <authorList>
            <person name="Kono N."/>
            <person name="Nakamura H."/>
            <person name="Ohtoshi R."/>
            <person name="Tomita M."/>
            <person name="Numata K."/>
            <person name="Arakawa K."/>
        </authorList>
    </citation>
    <scope>NUCLEOTIDE SEQUENCE [LARGE SCALE GENOMIC DNA]</scope>
</reference>
<accession>A0A4C1ZQU0</accession>
<dbReference type="OrthoDB" id="6434680at2759"/>
<evidence type="ECO:0000313" key="2">
    <source>
        <dbReference type="Proteomes" id="UP000299102"/>
    </source>
</evidence>